<protein>
    <submittedName>
        <fullName evidence="2">Uncharacterized protein</fullName>
    </submittedName>
</protein>
<keyword evidence="1" id="KW-0175">Coiled coil</keyword>
<keyword evidence="3" id="KW-1185">Reference proteome</keyword>
<dbReference type="Proteomes" id="UP000039865">
    <property type="component" value="Unassembled WGS sequence"/>
</dbReference>
<name>A0A078AG79_STYLE</name>
<feature type="coiled-coil region" evidence="1">
    <location>
        <begin position="312"/>
        <end position="357"/>
    </location>
</feature>
<accession>A0A078AG79</accession>
<dbReference type="EMBL" id="CCKQ01009725">
    <property type="protein sequence ID" value="CDW81234.1"/>
    <property type="molecule type" value="Genomic_DNA"/>
</dbReference>
<sequence length="424" mass="51562">MASKHKNQEQKQRGIYALTEISISDSDYTDDDPNNINLLKNLQDDSLTIATDYERYRNDQQEVYKYFNRIMYKIRRRKTAFENLQNQLVVNNIFKTQVYVFQDLYRKAKERDMTQELSDAINNHKEMKLKARVTRFDVENYTAVLQRQKGDVALMKEKCEEYDQIFKQYDDTMRKYEIINEVTQKEMMDIQNRLEQSKKILAKRLIDNQKKLEARQFQFSRIEKSIMEQDEIKKQVHKDTLKFERDLFIKKEHDIIQKRQEEVLNHINDFVNNDMSKIEKRYHYLFEKLGTKNIDELKDKIINQVIPFDIHKQSLENEMRDKLQNIGVLQGQKWSLLEELEIAKQEYEKDYKEQERFQLIKIKETEHTLIENQKQQEFFKEKIEINSKLQERSSQKQVQWIKVGHEVVGIKFEETYHKLVEKQR</sequence>
<dbReference type="AlphaFoldDB" id="A0A078AG79"/>
<reference evidence="2 3" key="1">
    <citation type="submission" date="2014-06" db="EMBL/GenBank/DDBJ databases">
        <authorList>
            <person name="Swart Estienne"/>
        </authorList>
    </citation>
    <scope>NUCLEOTIDE SEQUENCE [LARGE SCALE GENOMIC DNA]</scope>
    <source>
        <strain evidence="2 3">130c</strain>
    </source>
</reference>
<evidence type="ECO:0000313" key="3">
    <source>
        <dbReference type="Proteomes" id="UP000039865"/>
    </source>
</evidence>
<proteinExistence type="predicted"/>
<organism evidence="2 3">
    <name type="scientific">Stylonychia lemnae</name>
    <name type="common">Ciliate</name>
    <dbReference type="NCBI Taxonomy" id="5949"/>
    <lineage>
        <taxon>Eukaryota</taxon>
        <taxon>Sar</taxon>
        <taxon>Alveolata</taxon>
        <taxon>Ciliophora</taxon>
        <taxon>Intramacronucleata</taxon>
        <taxon>Spirotrichea</taxon>
        <taxon>Stichotrichia</taxon>
        <taxon>Sporadotrichida</taxon>
        <taxon>Oxytrichidae</taxon>
        <taxon>Stylonychinae</taxon>
        <taxon>Stylonychia</taxon>
    </lineage>
</organism>
<dbReference type="InParanoid" id="A0A078AG79"/>
<gene>
    <name evidence="2" type="primary">Contig15765.g16803</name>
    <name evidence="2" type="ORF">STYLEM_10247</name>
</gene>
<evidence type="ECO:0000256" key="1">
    <source>
        <dbReference type="SAM" id="Coils"/>
    </source>
</evidence>
<evidence type="ECO:0000313" key="2">
    <source>
        <dbReference type="EMBL" id="CDW81234.1"/>
    </source>
</evidence>